<dbReference type="EMBL" id="BGZK01000290">
    <property type="protein sequence ID" value="GBP34597.1"/>
    <property type="molecule type" value="Genomic_DNA"/>
</dbReference>
<keyword evidence="2" id="KW-0472">Membrane</keyword>
<protein>
    <submittedName>
        <fullName evidence="3">Uncharacterized protein</fullName>
    </submittedName>
</protein>
<keyword evidence="4" id="KW-1185">Reference proteome</keyword>
<feature type="region of interest" description="Disordered" evidence="1">
    <location>
        <begin position="86"/>
        <end position="110"/>
    </location>
</feature>
<evidence type="ECO:0000313" key="4">
    <source>
        <dbReference type="Proteomes" id="UP000299102"/>
    </source>
</evidence>
<comment type="caution">
    <text evidence="3">The sequence shown here is derived from an EMBL/GenBank/DDBJ whole genome shotgun (WGS) entry which is preliminary data.</text>
</comment>
<gene>
    <name evidence="3" type="ORF">EVAR_85317_1</name>
</gene>
<evidence type="ECO:0000256" key="2">
    <source>
        <dbReference type="SAM" id="Phobius"/>
    </source>
</evidence>
<sequence>MKRLWETIPRARQWDDINQMINTTTSKWRNRTHSTPLTNQMNRMSLHLSFDCIPVSLPMSLSILILVFFLAIRVLVPWPTLVPLRSGNRQSTHQSNSCNVRAGEVASNIS</sequence>
<accession>A0A4C1V8F3</accession>
<keyword evidence="2" id="KW-1133">Transmembrane helix</keyword>
<dbReference type="Proteomes" id="UP000299102">
    <property type="component" value="Unassembled WGS sequence"/>
</dbReference>
<feature type="compositionally biased region" description="Polar residues" evidence="1">
    <location>
        <begin position="87"/>
        <end position="99"/>
    </location>
</feature>
<reference evidence="3 4" key="1">
    <citation type="journal article" date="2019" name="Commun. Biol.">
        <title>The bagworm genome reveals a unique fibroin gene that provides high tensile strength.</title>
        <authorList>
            <person name="Kono N."/>
            <person name="Nakamura H."/>
            <person name="Ohtoshi R."/>
            <person name="Tomita M."/>
            <person name="Numata K."/>
            <person name="Arakawa K."/>
        </authorList>
    </citation>
    <scope>NUCLEOTIDE SEQUENCE [LARGE SCALE GENOMIC DNA]</scope>
</reference>
<dbReference type="AlphaFoldDB" id="A0A4C1V8F3"/>
<proteinExistence type="predicted"/>
<organism evidence="3 4">
    <name type="scientific">Eumeta variegata</name>
    <name type="common">Bagworm moth</name>
    <name type="synonym">Eumeta japonica</name>
    <dbReference type="NCBI Taxonomy" id="151549"/>
    <lineage>
        <taxon>Eukaryota</taxon>
        <taxon>Metazoa</taxon>
        <taxon>Ecdysozoa</taxon>
        <taxon>Arthropoda</taxon>
        <taxon>Hexapoda</taxon>
        <taxon>Insecta</taxon>
        <taxon>Pterygota</taxon>
        <taxon>Neoptera</taxon>
        <taxon>Endopterygota</taxon>
        <taxon>Lepidoptera</taxon>
        <taxon>Glossata</taxon>
        <taxon>Ditrysia</taxon>
        <taxon>Tineoidea</taxon>
        <taxon>Psychidae</taxon>
        <taxon>Oiketicinae</taxon>
        <taxon>Eumeta</taxon>
    </lineage>
</organism>
<evidence type="ECO:0000313" key="3">
    <source>
        <dbReference type="EMBL" id="GBP34597.1"/>
    </source>
</evidence>
<name>A0A4C1V8F3_EUMVA</name>
<keyword evidence="2" id="KW-0812">Transmembrane</keyword>
<feature type="transmembrane region" description="Helical" evidence="2">
    <location>
        <begin position="52"/>
        <end position="76"/>
    </location>
</feature>
<evidence type="ECO:0000256" key="1">
    <source>
        <dbReference type="SAM" id="MobiDB-lite"/>
    </source>
</evidence>